<sequence length="547" mass="54986">MSPAGKRAVLIGGAVAMVAIVVLAVVLLTGGSPAPEAAAADPTESTVAAGPVAPDPTSAAQLYLKDFAGRDTDGASLLTDDPHAAAAALRDAWYTLKPDQVQAKLGKVSDAAATAAKSTAAYTLTWDLGPGHVWSYDGSLDLVHSGDSWRVHWSPTALNPKLQAGQRLVIATAAADQTAVVDRDGKPVVIAGPGGTHLDPAAKFPLLTQALTGQGSASPSDTFAVQRVDAGGKVLETLFGKTESGQAAQKSTVSIAVQNAAQSAVDSYRGKAVIVAIQPSTGGVLAVAQNAAAGTGPSALNGLYAPGSTFKIVTATAALEAGLVTKDSQVPCPLTAHIGTRTISNEGFDLGTTTVHRAFAHSCNTSFGQLASQLPPDGLANAANQYGLNADFEIPGLTTELGKVGPAGSADEQVEDGIGQGTVQVSPFGEALMAATVAAGKAVTPKLWLDADSATTVNDGYRAPSASVLASVRAMMREVVTGGTATGLARSGTVYGKTGTAQFGDGAEAHGWFVGYRGDVAFCVFLEGGNDSGPAVTLGAKFLAGVK</sequence>
<gene>
    <name evidence="3" type="ORF">VSH64_20030</name>
</gene>
<proteinExistence type="predicted"/>
<dbReference type="PANTHER" id="PTHR30627:SF24">
    <property type="entry name" value="PENICILLIN-BINDING PROTEIN 4B"/>
    <property type="match status" value="1"/>
</dbReference>
<dbReference type="SUPFAM" id="SSF56601">
    <property type="entry name" value="beta-lactamase/transpeptidase-like"/>
    <property type="match status" value="1"/>
</dbReference>
<reference evidence="3 4" key="1">
    <citation type="journal article" date="2015" name="Int. J. Syst. Evol. Microbiol.">
        <title>Amycolatopsis rhabdoformis sp. nov., an actinomycete isolated from a tropical forest soil.</title>
        <authorList>
            <person name="Souza W.R."/>
            <person name="Silva R.E."/>
            <person name="Goodfellow M."/>
            <person name="Busarakam K."/>
            <person name="Figueiro F.S."/>
            <person name="Ferreira D."/>
            <person name="Rodrigues-Filho E."/>
            <person name="Moraes L.A.B."/>
            <person name="Zucchi T.D."/>
        </authorList>
    </citation>
    <scope>NUCLEOTIDE SEQUENCE [LARGE SCALE GENOMIC DNA]</scope>
    <source>
        <strain evidence="3 4">NCIMB 14900</strain>
    </source>
</reference>
<accession>A0ABZ1IL81</accession>
<evidence type="ECO:0000259" key="2">
    <source>
        <dbReference type="Pfam" id="PF05223"/>
    </source>
</evidence>
<dbReference type="InterPro" id="IPR012338">
    <property type="entry name" value="Beta-lactam/transpept-like"/>
</dbReference>
<evidence type="ECO:0000313" key="3">
    <source>
        <dbReference type="EMBL" id="WSE34354.1"/>
    </source>
</evidence>
<name>A0ABZ1IL81_9PSEU</name>
<dbReference type="InterPro" id="IPR001460">
    <property type="entry name" value="PCN-bd_Tpept"/>
</dbReference>
<evidence type="ECO:0000259" key="1">
    <source>
        <dbReference type="Pfam" id="PF00905"/>
    </source>
</evidence>
<feature type="domain" description="Penicillin-binding protein transpeptidase" evidence="1">
    <location>
        <begin position="273"/>
        <end position="526"/>
    </location>
</feature>
<dbReference type="InterPro" id="IPR050515">
    <property type="entry name" value="Beta-lactam/transpept"/>
</dbReference>
<dbReference type="Gene3D" id="3.40.710.10">
    <property type="entry name" value="DD-peptidase/beta-lactamase superfamily"/>
    <property type="match status" value="1"/>
</dbReference>
<organism evidence="3 4">
    <name type="scientific">Amycolatopsis rhabdoformis</name>
    <dbReference type="NCBI Taxonomy" id="1448059"/>
    <lineage>
        <taxon>Bacteria</taxon>
        <taxon>Bacillati</taxon>
        <taxon>Actinomycetota</taxon>
        <taxon>Actinomycetes</taxon>
        <taxon>Pseudonocardiales</taxon>
        <taxon>Pseudonocardiaceae</taxon>
        <taxon>Amycolatopsis</taxon>
    </lineage>
</organism>
<evidence type="ECO:0000313" key="4">
    <source>
        <dbReference type="Proteomes" id="UP001330812"/>
    </source>
</evidence>
<dbReference type="PANTHER" id="PTHR30627">
    <property type="entry name" value="PEPTIDOGLYCAN D,D-TRANSPEPTIDASE"/>
    <property type="match status" value="1"/>
</dbReference>
<keyword evidence="4" id="KW-1185">Reference proteome</keyword>
<protein>
    <submittedName>
        <fullName evidence="3">Penicillin-binding transpeptidase domain-containing protein</fullName>
    </submittedName>
</protein>
<dbReference type="Pfam" id="PF00905">
    <property type="entry name" value="Transpeptidase"/>
    <property type="match status" value="1"/>
</dbReference>
<dbReference type="InterPro" id="IPR007887">
    <property type="entry name" value="MecA_N"/>
</dbReference>
<dbReference type="Pfam" id="PF05223">
    <property type="entry name" value="MecA_N"/>
    <property type="match status" value="1"/>
</dbReference>
<dbReference type="Proteomes" id="UP001330812">
    <property type="component" value="Chromosome"/>
</dbReference>
<dbReference type="EMBL" id="CP142149">
    <property type="protein sequence ID" value="WSE34354.1"/>
    <property type="molecule type" value="Genomic_DNA"/>
</dbReference>
<feature type="domain" description="NTF2-like N-terminal transpeptidase" evidence="2">
    <location>
        <begin position="56"/>
        <end position="166"/>
    </location>
</feature>
<dbReference type="RefSeq" id="WP_326837160.1">
    <property type="nucleotide sequence ID" value="NZ_CP142149.1"/>
</dbReference>